<gene>
    <name evidence="2" type="primary">NCL1_48804</name>
    <name evidence="2" type="ORF">TNCV_4828361</name>
</gene>
<accession>A0A8X6VN93</accession>
<dbReference type="Proteomes" id="UP000887159">
    <property type="component" value="Unassembled WGS sequence"/>
</dbReference>
<proteinExistence type="predicted"/>
<protein>
    <submittedName>
        <fullName evidence="2">Uncharacterized protein</fullName>
    </submittedName>
</protein>
<evidence type="ECO:0000313" key="2">
    <source>
        <dbReference type="EMBL" id="GFY14633.1"/>
    </source>
</evidence>
<keyword evidence="1" id="KW-0472">Membrane</keyword>
<sequence>MEREYSYFSTEDVKDKPASVKMDLEICELYYKVIEELLSKGDYENNIKIIRRFLLLFSHSNNFQSEKQNSFKKTIVPKKQLRELKQTFFYRILYIYWNGVCFSSAVACHFRTFLACSPGVLKEPKSKKNIRICSLGGGCLPDVIAMVKVLESMADANEYIDIRVSVVDIDKKWMITCITILQTLEHFRNATWEIDFTHADFTKPLSSLVIDMIKNADIISMMMLLPQVKGLKKRRRIV</sequence>
<keyword evidence="1" id="KW-0812">Transmembrane</keyword>
<evidence type="ECO:0000256" key="1">
    <source>
        <dbReference type="SAM" id="Phobius"/>
    </source>
</evidence>
<name>A0A8X6VN93_TRICX</name>
<evidence type="ECO:0000313" key="3">
    <source>
        <dbReference type="Proteomes" id="UP000887159"/>
    </source>
</evidence>
<reference evidence="2" key="1">
    <citation type="submission" date="2020-08" db="EMBL/GenBank/DDBJ databases">
        <title>Multicomponent nature underlies the extraordinary mechanical properties of spider dragline silk.</title>
        <authorList>
            <person name="Kono N."/>
            <person name="Nakamura H."/>
            <person name="Mori M."/>
            <person name="Yoshida Y."/>
            <person name="Ohtoshi R."/>
            <person name="Malay A.D."/>
            <person name="Moran D.A.P."/>
            <person name="Tomita M."/>
            <person name="Numata K."/>
            <person name="Arakawa K."/>
        </authorList>
    </citation>
    <scope>NUCLEOTIDE SEQUENCE</scope>
</reference>
<feature type="transmembrane region" description="Helical" evidence="1">
    <location>
        <begin position="88"/>
        <end position="107"/>
    </location>
</feature>
<keyword evidence="3" id="KW-1185">Reference proteome</keyword>
<comment type="caution">
    <text evidence="2">The sequence shown here is derived from an EMBL/GenBank/DDBJ whole genome shotgun (WGS) entry which is preliminary data.</text>
</comment>
<dbReference type="AlphaFoldDB" id="A0A8X6VN93"/>
<organism evidence="2 3">
    <name type="scientific">Trichonephila clavipes</name>
    <name type="common">Golden silk orbweaver</name>
    <name type="synonym">Nephila clavipes</name>
    <dbReference type="NCBI Taxonomy" id="2585209"/>
    <lineage>
        <taxon>Eukaryota</taxon>
        <taxon>Metazoa</taxon>
        <taxon>Ecdysozoa</taxon>
        <taxon>Arthropoda</taxon>
        <taxon>Chelicerata</taxon>
        <taxon>Arachnida</taxon>
        <taxon>Araneae</taxon>
        <taxon>Araneomorphae</taxon>
        <taxon>Entelegynae</taxon>
        <taxon>Araneoidea</taxon>
        <taxon>Nephilidae</taxon>
        <taxon>Trichonephila</taxon>
    </lineage>
</organism>
<dbReference type="EMBL" id="BMAU01021330">
    <property type="protein sequence ID" value="GFY14633.1"/>
    <property type="molecule type" value="Genomic_DNA"/>
</dbReference>
<keyword evidence="1" id="KW-1133">Transmembrane helix</keyword>